<evidence type="ECO:0000313" key="3">
    <source>
        <dbReference type="Proteomes" id="UP000253083"/>
    </source>
</evidence>
<evidence type="ECO:0000256" key="1">
    <source>
        <dbReference type="SAM" id="MobiDB-lite"/>
    </source>
</evidence>
<gene>
    <name evidence="2" type="ORF">DFR28_101821</name>
</gene>
<dbReference type="EMBL" id="QNRT01000001">
    <property type="protein sequence ID" value="RBP53435.1"/>
    <property type="molecule type" value="Genomic_DNA"/>
</dbReference>
<accession>A0A395JS75</accession>
<organism evidence="2 3">
    <name type="scientific">Arenicella xantha</name>
    <dbReference type="NCBI Taxonomy" id="644221"/>
    <lineage>
        <taxon>Bacteria</taxon>
        <taxon>Pseudomonadati</taxon>
        <taxon>Pseudomonadota</taxon>
        <taxon>Gammaproteobacteria</taxon>
        <taxon>Arenicellales</taxon>
        <taxon>Arenicellaceae</taxon>
        <taxon>Arenicella</taxon>
    </lineage>
</organism>
<proteinExistence type="predicted"/>
<feature type="region of interest" description="Disordered" evidence="1">
    <location>
        <begin position="53"/>
        <end position="73"/>
    </location>
</feature>
<sequence>MNGCPASGVVPHQYETLAGNPACKMQDLTPEAFYVDPTGNSTQCSSASQRLPCPNFEDNSNGSSNGRPGGGAVARSVSGGGVITVAATGNVVSTGVTVETGEDDMTEIRNTYRPEPDPLASESGAARDLAIMRMMGQATGAGSEVSGPDNFVRAGDQSPPTVSDSEAISGDDGDGDGDGGVLSDDPLEGDSGRLALVLDFGVDGVPAVWIDPDTLVESTGEWDSLSWIENSVIGVSQWKALQWLGGVNNKVAKWLANGAGAGVLISALQQNALYSKRTVTLTATAYDWSGRVAWDTKGRISGVDYRGISNPRTVTLNVGTQYRAATPSGTITTGRIEWLNSNTNFNRSFPRSSGGYVPGN</sequence>
<dbReference type="Proteomes" id="UP000253083">
    <property type="component" value="Unassembled WGS sequence"/>
</dbReference>
<comment type="caution">
    <text evidence="2">The sequence shown here is derived from an EMBL/GenBank/DDBJ whole genome shotgun (WGS) entry which is preliminary data.</text>
</comment>
<evidence type="ECO:0000313" key="2">
    <source>
        <dbReference type="EMBL" id="RBP53435.1"/>
    </source>
</evidence>
<keyword evidence="3" id="KW-1185">Reference proteome</keyword>
<reference evidence="2 3" key="1">
    <citation type="submission" date="2018-06" db="EMBL/GenBank/DDBJ databases">
        <title>Genomic Encyclopedia of Type Strains, Phase IV (KMG-IV): sequencing the most valuable type-strain genomes for metagenomic binning, comparative biology and taxonomic classification.</title>
        <authorList>
            <person name="Goeker M."/>
        </authorList>
    </citation>
    <scope>NUCLEOTIDE SEQUENCE [LARGE SCALE GENOMIC DNA]</scope>
    <source>
        <strain evidence="2 3">DSM 24032</strain>
    </source>
</reference>
<dbReference type="AlphaFoldDB" id="A0A395JS75"/>
<name>A0A395JS75_9GAMM</name>
<feature type="region of interest" description="Disordered" evidence="1">
    <location>
        <begin position="139"/>
        <end position="186"/>
    </location>
</feature>
<dbReference type="InParanoid" id="A0A395JS75"/>
<protein>
    <submittedName>
        <fullName evidence="2">Uncharacterized protein</fullName>
    </submittedName>
</protein>